<evidence type="ECO:0000313" key="11">
    <source>
        <dbReference type="Proteomes" id="UP000528457"/>
    </source>
</evidence>
<dbReference type="PROSITE" id="PS50192">
    <property type="entry name" value="T_SNARE"/>
    <property type="match status" value="1"/>
</dbReference>
<dbReference type="CDD" id="cd11386">
    <property type="entry name" value="MCP_signal"/>
    <property type="match status" value="1"/>
</dbReference>
<dbReference type="Gene3D" id="1.10.287.950">
    <property type="entry name" value="Methyl-accepting chemotaxis protein"/>
    <property type="match status" value="1"/>
</dbReference>
<proteinExistence type="inferred from homology"/>
<dbReference type="GO" id="GO:0007165">
    <property type="term" value="P:signal transduction"/>
    <property type="evidence" value="ECO:0007669"/>
    <property type="project" value="UniProtKB-KW"/>
</dbReference>
<keyword evidence="2" id="KW-0997">Cell inner membrane</keyword>
<organism evidence="10 11">
    <name type="scientific">Pseudoteredinibacter isoporae</name>
    <dbReference type="NCBI Taxonomy" id="570281"/>
    <lineage>
        <taxon>Bacteria</taxon>
        <taxon>Pseudomonadati</taxon>
        <taxon>Pseudomonadota</taxon>
        <taxon>Gammaproteobacteria</taxon>
        <taxon>Cellvibrionales</taxon>
        <taxon>Cellvibrionaceae</taxon>
        <taxon>Pseudoteredinibacter</taxon>
    </lineage>
</organism>
<comment type="similarity">
    <text evidence="4">Belongs to the methyl-accepting chemotaxis (MCP) protein family.</text>
</comment>
<comment type="subcellular location">
    <subcellularLocation>
        <location evidence="1">Cell inner membrane</location>
        <topology evidence="1">Multi-pass membrane protein</topology>
    </subcellularLocation>
</comment>
<dbReference type="GO" id="GO:0005886">
    <property type="term" value="C:plasma membrane"/>
    <property type="evidence" value="ECO:0007669"/>
    <property type="project" value="UniProtKB-SubCell"/>
</dbReference>
<dbReference type="FunCoup" id="A0A7X0JWJ2">
    <property type="interactions" value="136"/>
</dbReference>
<protein>
    <submittedName>
        <fullName evidence="10">Methyl-accepting chemotaxis protein</fullName>
    </submittedName>
</protein>
<evidence type="ECO:0000256" key="1">
    <source>
        <dbReference type="ARBA" id="ARBA00004429"/>
    </source>
</evidence>
<evidence type="ECO:0000256" key="3">
    <source>
        <dbReference type="ARBA" id="ARBA00023224"/>
    </source>
</evidence>
<accession>A0A7X0JWJ2</accession>
<dbReference type="FunFam" id="1.10.287.950:FF:000001">
    <property type="entry name" value="Methyl-accepting chemotaxis sensory transducer"/>
    <property type="match status" value="1"/>
</dbReference>
<dbReference type="PANTHER" id="PTHR32089">
    <property type="entry name" value="METHYL-ACCEPTING CHEMOTAXIS PROTEIN MCPB"/>
    <property type="match status" value="1"/>
</dbReference>
<dbReference type="Proteomes" id="UP000528457">
    <property type="component" value="Unassembled WGS sequence"/>
</dbReference>
<dbReference type="InterPro" id="IPR000727">
    <property type="entry name" value="T_SNARE_dom"/>
</dbReference>
<name>A0A7X0JWJ2_9GAMM</name>
<dbReference type="PANTHER" id="PTHR32089:SF120">
    <property type="entry name" value="METHYL-ACCEPTING CHEMOTAXIS PROTEIN TLPQ"/>
    <property type="match status" value="1"/>
</dbReference>
<evidence type="ECO:0000259" key="7">
    <source>
        <dbReference type="PROSITE" id="PS50111"/>
    </source>
</evidence>
<dbReference type="SMART" id="SM00283">
    <property type="entry name" value="MA"/>
    <property type="match status" value="1"/>
</dbReference>
<evidence type="ECO:0000256" key="6">
    <source>
        <dbReference type="SAM" id="Phobius"/>
    </source>
</evidence>
<dbReference type="SUPFAM" id="SSF58104">
    <property type="entry name" value="Methyl-accepting chemotaxis protein (MCP) signaling domain"/>
    <property type="match status" value="1"/>
</dbReference>
<reference evidence="10 11" key="1">
    <citation type="submission" date="2020-08" db="EMBL/GenBank/DDBJ databases">
        <title>Genomic Encyclopedia of Type Strains, Phase IV (KMG-IV): sequencing the most valuable type-strain genomes for metagenomic binning, comparative biology and taxonomic classification.</title>
        <authorList>
            <person name="Goeker M."/>
        </authorList>
    </citation>
    <scope>NUCLEOTIDE SEQUENCE [LARGE SCALE GENOMIC DNA]</scope>
    <source>
        <strain evidence="10 11">DSM 22368</strain>
    </source>
</reference>
<dbReference type="InterPro" id="IPR004089">
    <property type="entry name" value="MCPsignal_dom"/>
</dbReference>
<dbReference type="InterPro" id="IPR003660">
    <property type="entry name" value="HAMP_dom"/>
</dbReference>
<evidence type="ECO:0000259" key="9">
    <source>
        <dbReference type="PROSITE" id="PS50885"/>
    </source>
</evidence>
<dbReference type="AlphaFoldDB" id="A0A7X0JWJ2"/>
<dbReference type="Pfam" id="PF00015">
    <property type="entry name" value="MCPsignal"/>
    <property type="match status" value="1"/>
</dbReference>
<sequence>MRLSIRAKLLTGFAVLLALTGLTSGYLFYNIQDISNIESRLNNLRKPTVIAGLKLSNGINITLAGLRGYMILGNDPAKAKKFMADRAQGWSLIDSSMSELNQLSKNWTDPNNIKRLQEMNEIIEEFRQAQQEIESIAHSDANIPALKTLSEVSKPAATLSTQALNQILQESIPSSKTSQTQKLLSDSMNSMYRSLQDLHAFVQNGGQAELDAFQTQWQKNTVLFNELQALDQLQNHESWQRYQDNRKRFKDSADIIINARQKSDWNLANYWLGSKAAPRAVAIQENLCAMRNSQNTLMKSDVKALADDISFSRIALAIGAGLAMILGIGIAISLSETIVSKIQQILDVNRSIAKGNLDFEDLHLDGNDELTELANATNSMASSLRNLLNEVQNTSNNLACAAEQLVDSSTRTNKGMENQERISEQVVTAMDEMFRTVENMAQSASMAADAANSADQESRDGYGIMENNMSSINMLAERIEGAASTIETLEEDTKGVDAIVQVINDIAEQTNLLALNAAIEAARAGEQGRGFAVVADEVRTLAGRTRDSTGEINALLEKLKGGALEAVNVMKQGQDQTNESVESAGSTSASLQNITNSVSTISSMNTQIASATEEQNAVAKNMSESIDQIRGETQKAINNMRETDEAAQLVEQHSNNLNHLLKSFTLPST</sequence>
<dbReference type="PROSITE" id="PS50885">
    <property type="entry name" value="HAMP"/>
    <property type="match status" value="1"/>
</dbReference>
<keyword evidence="11" id="KW-1185">Reference proteome</keyword>
<dbReference type="GO" id="GO:0006935">
    <property type="term" value="P:chemotaxis"/>
    <property type="evidence" value="ECO:0007669"/>
    <property type="project" value="UniProtKB-ARBA"/>
</dbReference>
<keyword evidence="2" id="KW-1003">Cell membrane</keyword>
<feature type="transmembrane region" description="Helical" evidence="6">
    <location>
        <begin position="314"/>
        <end position="334"/>
    </location>
</feature>
<evidence type="ECO:0000313" key="10">
    <source>
        <dbReference type="EMBL" id="MBB6523539.1"/>
    </source>
</evidence>
<evidence type="ECO:0000256" key="2">
    <source>
        <dbReference type="ARBA" id="ARBA00022519"/>
    </source>
</evidence>
<keyword evidence="6" id="KW-0812">Transmembrane</keyword>
<dbReference type="RefSeq" id="WP_166843441.1">
    <property type="nucleotide sequence ID" value="NZ_JAAONY010000004.1"/>
</dbReference>
<dbReference type="PROSITE" id="PS50111">
    <property type="entry name" value="CHEMOTAXIS_TRANSDUC_2"/>
    <property type="match status" value="1"/>
</dbReference>
<evidence type="ECO:0000259" key="8">
    <source>
        <dbReference type="PROSITE" id="PS50192"/>
    </source>
</evidence>
<dbReference type="CDD" id="cd06225">
    <property type="entry name" value="HAMP"/>
    <property type="match status" value="1"/>
</dbReference>
<comment type="caution">
    <text evidence="10">The sequence shown here is derived from an EMBL/GenBank/DDBJ whole genome shotgun (WGS) entry which is preliminary data.</text>
</comment>
<feature type="domain" description="HAMP" evidence="9">
    <location>
        <begin position="336"/>
        <end position="389"/>
    </location>
</feature>
<keyword evidence="6" id="KW-1133">Transmembrane helix</keyword>
<dbReference type="EMBL" id="JACHHT010000004">
    <property type="protein sequence ID" value="MBB6523539.1"/>
    <property type="molecule type" value="Genomic_DNA"/>
</dbReference>
<keyword evidence="6" id="KW-0472">Membrane</keyword>
<evidence type="ECO:0000256" key="5">
    <source>
        <dbReference type="PROSITE-ProRule" id="PRU00284"/>
    </source>
</evidence>
<feature type="domain" description="Methyl-accepting transducer" evidence="7">
    <location>
        <begin position="394"/>
        <end position="630"/>
    </location>
</feature>
<feature type="domain" description="T-SNARE coiled-coil homology" evidence="8">
    <location>
        <begin position="581"/>
        <end position="643"/>
    </location>
</feature>
<dbReference type="InParanoid" id="A0A7X0JWJ2"/>
<keyword evidence="3 5" id="KW-0807">Transducer</keyword>
<gene>
    <name evidence="10" type="ORF">HNR48_003853</name>
</gene>
<evidence type="ECO:0000256" key="4">
    <source>
        <dbReference type="ARBA" id="ARBA00029447"/>
    </source>
</evidence>